<feature type="region of interest" description="Disordered" evidence="2">
    <location>
        <begin position="113"/>
        <end position="135"/>
    </location>
</feature>
<organism evidence="4 5">
    <name type="scientific">Phanerochaete sordida</name>
    <dbReference type="NCBI Taxonomy" id="48140"/>
    <lineage>
        <taxon>Eukaryota</taxon>
        <taxon>Fungi</taxon>
        <taxon>Dikarya</taxon>
        <taxon>Basidiomycota</taxon>
        <taxon>Agaricomycotina</taxon>
        <taxon>Agaricomycetes</taxon>
        <taxon>Polyporales</taxon>
        <taxon>Phanerochaetaceae</taxon>
        <taxon>Phanerochaete</taxon>
    </lineage>
</organism>
<evidence type="ECO:0000256" key="2">
    <source>
        <dbReference type="SAM" id="MobiDB-lite"/>
    </source>
</evidence>
<evidence type="ECO:0000256" key="1">
    <source>
        <dbReference type="ARBA" id="ARBA00009003"/>
    </source>
</evidence>
<dbReference type="OrthoDB" id="108365at2759"/>
<comment type="caution">
    <text evidence="4">The sequence shown here is derived from an EMBL/GenBank/DDBJ whole genome shotgun (WGS) entry which is preliminary data.</text>
</comment>
<gene>
    <name evidence="4" type="ORF">PsYK624_018070</name>
</gene>
<dbReference type="InterPro" id="IPR029044">
    <property type="entry name" value="Nucleotide-diphossugar_trans"/>
</dbReference>
<dbReference type="EMBL" id="BPQB01000003">
    <property type="protein sequence ID" value="GJE85728.1"/>
    <property type="molecule type" value="Genomic_DNA"/>
</dbReference>
<dbReference type="AlphaFoldDB" id="A0A9P3FYS7"/>
<keyword evidence="3" id="KW-0472">Membrane</keyword>
<comment type="similarity">
    <text evidence="1">Belongs to the glycosyltransferase 32 family.</text>
</comment>
<dbReference type="GO" id="GO:0000462">
    <property type="term" value="P:maturation of SSU-rRNA from tricistronic rRNA transcript (SSU-rRNA, 5.8S rRNA, LSU-rRNA)"/>
    <property type="evidence" value="ECO:0007669"/>
    <property type="project" value="TreeGrafter"/>
</dbReference>
<dbReference type="Proteomes" id="UP000703269">
    <property type="component" value="Unassembled WGS sequence"/>
</dbReference>
<keyword evidence="3" id="KW-0812">Transmembrane</keyword>
<proteinExistence type="inferred from homology"/>
<feature type="transmembrane region" description="Helical" evidence="3">
    <location>
        <begin position="42"/>
        <end position="59"/>
    </location>
</feature>
<dbReference type="Pfam" id="PF04488">
    <property type="entry name" value="Gly_transf_sug"/>
    <property type="match status" value="1"/>
</dbReference>
<accession>A0A9P3FYS7</accession>
<dbReference type="InterPro" id="IPR007577">
    <property type="entry name" value="GlycoTrfase_DXD_sugar-bd_CS"/>
</dbReference>
<dbReference type="GO" id="GO:0032040">
    <property type="term" value="C:small-subunit processome"/>
    <property type="evidence" value="ECO:0007669"/>
    <property type="project" value="TreeGrafter"/>
</dbReference>
<dbReference type="Gene3D" id="3.90.550.20">
    <property type="match status" value="1"/>
</dbReference>
<protein>
    <recommendedName>
        <fullName evidence="6">Glycosyltransferase family 32 protein</fullName>
    </recommendedName>
</protein>
<feature type="region of interest" description="Disordered" evidence="2">
    <location>
        <begin position="392"/>
        <end position="430"/>
    </location>
</feature>
<evidence type="ECO:0000313" key="4">
    <source>
        <dbReference type="EMBL" id="GJE85728.1"/>
    </source>
</evidence>
<name>A0A9P3FYS7_9APHY</name>
<evidence type="ECO:0000256" key="3">
    <source>
        <dbReference type="SAM" id="Phobius"/>
    </source>
</evidence>
<dbReference type="SUPFAM" id="SSF53448">
    <property type="entry name" value="Nucleotide-diphospho-sugar transferases"/>
    <property type="match status" value="1"/>
</dbReference>
<evidence type="ECO:0008006" key="6">
    <source>
        <dbReference type="Google" id="ProtNLM"/>
    </source>
</evidence>
<keyword evidence="3" id="KW-1133">Transmembrane helix</keyword>
<dbReference type="InterPro" id="IPR051733">
    <property type="entry name" value="WD_repeat_DCAF13/WDSOF1"/>
</dbReference>
<keyword evidence="5" id="KW-1185">Reference proteome</keyword>
<reference evidence="4 5" key="1">
    <citation type="submission" date="2021-08" db="EMBL/GenBank/DDBJ databases">
        <title>Draft Genome Sequence of Phanerochaete sordida strain YK-624.</title>
        <authorList>
            <person name="Mori T."/>
            <person name="Dohra H."/>
            <person name="Suzuki T."/>
            <person name="Kawagishi H."/>
            <person name="Hirai H."/>
        </authorList>
    </citation>
    <scope>NUCLEOTIDE SEQUENCE [LARGE SCALE GENOMIC DNA]</scope>
    <source>
        <strain evidence="4 5">YK-624</strain>
    </source>
</reference>
<dbReference type="PANTHER" id="PTHR22851">
    <property type="entry name" value="U3 SMALL NUCLEOLAR RNA U3 SNORNA ASSOCIATED PROTEIN"/>
    <property type="match status" value="1"/>
</dbReference>
<dbReference type="PANTHER" id="PTHR22851:SF1">
    <property type="entry name" value="GLYCOSYLTRANSFERASE FAMILY 32 PROTEIN"/>
    <property type="match status" value="1"/>
</dbReference>
<evidence type="ECO:0000313" key="5">
    <source>
        <dbReference type="Proteomes" id="UP000703269"/>
    </source>
</evidence>
<sequence length="659" mass="75213">MPQAPLPRWLGRRPSLRLSPDGSPERKWRSTRGLWALIRHRPYYFVLALLAIAYTIVALHQRYISAERIWIPPFTVLGPVTLVFSERDLQRVWRWEIAAGHYPSAEPVPAYVGPAEPNPARPRPSHSDASAAEGQARVYVTPEAPRASVAYPPRPIPGSAADLDIIMQHCDFSGGKYVRDCLKTLRSGAELDAASRHVRGGTAQDFKYIYVTDFAEGAGHARAVHNETTQTTQILNHNISTHHDDRRSRPNILALPPLPTVDTHGICHGVDRRVFHLFWTGTFTDKPYMALLSFLYTQNLGLHLPRGSLPPTCKTEMWFWITQPEWARFNRATWEKRMYDELKTSEWAVPFLHPRFSEVIKFKIWDAEEQLDAIDELKDEWRRHKHVVFKSPRATDDTEDAPGPVEGAANTTTLAARAPSPGGGSQSADAYDRPSVALSDLVRFVLLHRYGGVYLDVDTVLLRDWETLWGAPRAWAYRWSRLDRYNTAALRLHARSALGAWLLRTALADGLDFHPTRVSRYVRDARMDRLLLCLPDALFDPAWLMVEGFHAERPPQPLLHTFNDFFETPALLGASPEALGFDGFFKGAYSYHYHNNWWTPFDPARNYPDLGPRFATNLSTKDHPPEAMHELSWSAVMKRTFEAYIQGDQPNMYGEWLEW</sequence>